<feature type="signal peptide" evidence="1">
    <location>
        <begin position="1"/>
        <end position="28"/>
    </location>
</feature>
<dbReference type="AlphaFoldDB" id="A0A7G8PQ60"/>
<evidence type="ECO:0000313" key="3">
    <source>
        <dbReference type="Proteomes" id="UP000515498"/>
    </source>
</evidence>
<evidence type="ECO:0008006" key="4">
    <source>
        <dbReference type="Google" id="ProtNLM"/>
    </source>
</evidence>
<sequence length="170" mass="17772">MNALERTFVTVGSAMALLIAGCNTESHAQPPVFPDIDSYTPVDIAGYDLPISTPGRKPFDAYFFTTPDGVTCNFISGQAQCRGNNFPGIPPASPATNGAERVNWIGTGTQLKTIPASDSARPGATLPPFHSIAVDGAICGVDDKGTTACKDAQGRGFILSPSWSGWLPKV</sequence>
<dbReference type="KEGG" id="mflu:HZU40_14125"/>
<dbReference type="PROSITE" id="PS51257">
    <property type="entry name" value="PROKAR_LIPOPROTEIN"/>
    <property type="match status" value="1"/>
</dbReference>
<name>A0A7G8PQ60_9MYCO</name>
<dbReference type="EMBL" id="CP059894">
    <property type="protein sequence ID" value="QNJ96476.1"/>
    <property type="molecule type" value="Genomic_DNA"/>
</dbReference>
<dbReference type="Proteomes" id="UP000515498">
    <property type="component" value="Chromosome"/>
</dbReference>
<accession>A0A7G8PQ60</accession>
<gene>
    <name evidence="2" type="ORF">HZU40_14125</name>
</gene>
<organism evidence="2 3">
    <name type="scientific">Mycolicibacterium fluoranthenivorans</name>
    <dbReference type="NCBI Taxonomy" id="258505"/>
    <lineage>
        <taxon>Bacteria</taxon>
        <taxon>Bacillati</taxon>
        <taxon>Actinomycetota</taxon>
        <taxon>Actinomycetes</taxon>
        <taxon>Mycobacteriales</taxon>
        <taxon>Mycobacteriaceae</taxon>
        <taxon>Mycolicibacterium</taxon>
    </lineage>
</organism>
<evidence type="ECO:0000313" key="2">
    <source>
        <dbReference type="EMBL" id="QNJ96476.1"/>
    </source>
</evidence>
<proteinExistence type="predicted"/>
<protein>
    <recommendedName>
        <fullName evidence="4">Lipoprotein</fullName>
    </recommendedName>
</protein>
<reference evidence="2 3" key="1">
    <citation type="submission" date="2020-07" db="EMBL/GenBank/DDBJ databases">
        <title>Draft genome sequence of four isobutane-metabolizing strains capable of cometabolically degrading diverse ether contaminants.</title>
        <authorList>
            <person name="Chen W."/>
            <person name="Faulkner N."/>
            <person name="Smith C."/>
            <person name="Hyman M."/>
        </authorList>
    </citation>
    <scope>NUCLEOTIDE SEQUENCE [LARGE SCALE GENOMIC DNA]</scope>
    <source>
        <strain evidence="2 3">2A</strain>
    </source>
</reference>
<evidence type="ECO:0000256" key="1">
    <source>
        <dbReference type="SAM" id="SignalP"/>
    </source>
</evidence>
<dbReference type="RefSeq" id="WP_187099567.1">
    <property type="nucleotide sequence ID" value="NZ_CP059894.1"/>
</dbReference>
<feature type="chain" id="PRO_5028885986" description="Lipoprotein" evidence="1">
    <location>
        <begin position="29"/>
        <end position="170"/>
    </location>
</feature>
<keyword evidence="1" id="KW-0732">Signal</keyword>